<keyword evidence="2" id="KW-1185">Reference proteome</keyword>
<proteinExistence type="predicted"/>
<name>A0ACA9NPI9_9GLOM</name>
<dbReference type="Proteomes" id="UP000789525">
    <property type="component" value="Unassembled WGS sequence"/>
</dbReference>
<sequence>VRTKDLLFGVKNLLTALLIGFERELFKMGYDCLGSTGYYIPPKMAAKTNDPAQRWRNEENPDEAAELMAEGSAVTVMVVLEPEVHASPSKLSKKERRLFKREVFQEYVAETLEKSVHSKSAQRRAKRRQKERLAADMSEMEQVLQTVIQDQPIVTSAAQQDDTEKGAATMPTAQKRPTDRDENGQIGESTRAKPLTKQQKKRALYVPRDLCCLPILIHVFMIGRWSKRGYL</sequence>
<comment type="caution">
    <text evidence="1">The sequence shown here is derived from an EMBL/GenBank/DDBJ whole genome shotgun (WGS) entry which is preliminary data.</text>
</comment>
<organism evidence="1 2">
    <name type="scientific">Acaulospora colombiana</name>
    <dbReference type="NCBI Taxonomy" id="27376"/>
    <lineage>
        <taxon>Eukaryota</taxon>
        <taxon>Fungi</taxon>
        <taxon>Fungi incertae sedis</taxon>
        <taxon>Mucoromycota</taxon>
        <taxon>Glomeromycotina</taxon>
        <taxon>Glomeromycetes</taxon>
        <taxon>Diversisporales</taxon>
        <taxon>Acaulosporaceae</taxon>
        <taxon>Acaulospora</taxon>
    </lineage>
</organism>
<evidence type="ECO:0000313" key="1">
    <source>
        <dbReference type="EMBL" id="CAG8668200.1"/>
    </source>
</evidence>
<feature type="non-terminal residue" evidence="1">
    <location>
        <position position="1"/>
    </location>
</feature>
<evidence type="ECO:0000313" key="2">
    <source>
        <dbReference type="Proteomes" id="UP000789525"/>
    </source>
</evidence>
<accession>A0ACA9NPI9</accession>
<protein>
    <submittedName>
        <fullName evidence="1">2140_t:CDS:1</fullName>
    </submittedName>
</protein>
<dbReference type="EMBL" id="CAJVPT010023982">
    <property type="protein sequence ID" value="CAG8668200.1"/>
    <property type="molecule type" value="Genomic_DNA"/>
</dbReference>
<gene>
    <name evidence="1" type="ORF">ACOLOM_LOCUS8847</name>
</gene>
<reference evidence="1" key="1">
    <citation type="submission" date="2021-06" db="EMBL/GenBank/DDBJ databases">
        <authorList>
            <person name="Kallberg Y."/>
            <person name="Tangrot J."/>
            <person name="Rosling A."/>
        </authorList>
    </citation>
    <scope>NUCLEOTIDE SEQUENCE</scope>
    <source>
        <strain evidence="1">CL356</strain>
    </source>
</reference>